<dbReference type="CDD" id="cd06261">
    <property type="entry name" value="TM_PBP2"/>
    <property type="match status" value="1"/>
</dbReference>
<dbReference type="RefSeq" id="WP_203192241.1">
    <property type="nucleotide sequence ID" value="NZ_CP063362.1"/>
</dbReference>
<name>A0A974PLG1_9HYPH</name>
<protein>
    <submittedName>
        <fullName evidence="10">ABC transporter permease</fullName>
    </submittedName>
</protein>
<organism evidence="10 11">
    <name type="scientific">Xanthobacter dioxanivorans</name>
    <dbReference type="NCBI Taxonomy" id="2528964"/>
    <lineage>
        <taxon>Bacteria</taxon>
        <taxon>Pseudomonadati</taxon>
        <taxon>Pseudomonadota</taxon>
        <taxon>Alphaproteobacteria</taxon>
        <taxon>Hyphomicrobiales</taxon>
        <taxon>Xanthobacteraceae</taxon>
        <taxon>Xanthobacter</taxon>
    </lineage>
</organism>
<evidence type="ECO:0000256" key="5">
    <source>
        <dbReference type="ARBA" id="ARBA00022989"/>
    </source>
</evidence>
<dbReference type="Gene3D" id="1.10.3720.10">
    <property type="entry name" value="MetI-like"/>
    <property type="match status" value="1"/>
</dbReference>
<feature type="transmembrane region" description="Helical" evidence="7">
    <location>
        <begin position="135"/>
        <end position="157"/>
    </location>
</feature>
<feature type="compositionally biased region" description="Low complexity" evidence="8">
    <location>
        <begin position="19"/>
        <end position="28"/>
    </location>
</feature>
<dbReference type="InterPro" id="IPR000515">
    <property type="entry name" value="MetI-like"/>
</dbReference>
<comment type="subcellular location">
    <subcellularLocation>
        <location evidence="1 7">Cell membrane</location>
        <topology evidence="1 7">Multi-pass membrane protein</topology>
    </subcellularLocation>
</comment>
<evidence type="ECO:0000313" key="10">
    <source>
        <dbReference type="EMBL" id="QRG05374.1"/>
    </source>
</evidence>
<evidence type="ECO:0000256" key="2">
    <source>
        <dbReference type="ARBA" id="ARBA00022448"/>
    </source>
</evidence>
<gene>
    <name evidence="10" type="ORF">EZH22_20110</name>
</gene>
<evidence type="ECO:0000256" key="1">
    <source>
        <dbReference type="ARBA" id="ARBA00004651"/>
    </source>
</evidence>
<dbReference type="GO" id="GO:0055085">
    <property type="term" value="P:transmembrane transport"/>
    <property type="evidence" value="ECO:0007669"/>
    <property type="project" value="InterPro"/>
</dbReference>
<dbReference type="PROSITE" id="PS50928">
    <property type="entry name" value="ABC_TM1"/>
    <property type="match status" value="1"/>
</dbReference>
<dbReference type="GO" id="GO:0005886">
    <property type="term" value="C:plasma membrane"/>
    <property type="evidence" value="ECO:0007669"/>
    <property type="project" value="UniProtKB-SubCell"/>
</dbReference>
<dbReference type="PANTHER" id="PTHR30151">
    <property type="entry name" value="ALKANE SULFONATE ABC TRANSPORTER-RELATED, MEMBRANE SUBUNIT"/>
    <property type="match status" value="1"/>
</dbReference>
<dbReference type="AlphaFoldDB" id="A0A974PLG1"/>
<keyword evidence="6 7" id="KW-0472">Membrane</keyword>
<evidence type="ECO:0000256" key="3">
    <source>
        <dbReference type="ARBA" id="ARBA00022475"/>
    </source>
</evidence>
<dbReference type="SUPFAM" id="SSF161098">
    <property type="entry name" value="MetI-like"/>
    <property type="match status" value="1"/>
</dbReference>
<evidence type="ECO:0000259" key="9">
    <source>
        <dbReference type="PROSITE" id="PS50928"/>
    </source>
</evidence>
<keyword evidence="5 7" id="KW-1133">Transmembrane helix</keyword>
<keyword evidence="4 7" id="KW-0812">Transmembrane</keyword>
<feature type="transmembrane region" description="Helical" evidence="7">
    <location>
        <begin position="46"/>
        <end position="68"/>
    </location>
</feature>
<evidence type="ECO:0000256" key="4">
    <source>
        <dbReference type="ARBA" id="ARBA00022692"/>
    </source>
</evidence>
<dbReference type="KEGG" id="xdi:EZH22_20110"/>
<keyword evidence="11" id="KW-1185">Reference proteome</keyword>
<feature type="transmembrane region" description="Helical" evidence="7">
    <location>
        <begin position="253"/>
        <end position="274"/>
    </location>
</feature>
<dbReference type="Proteomes" id="UP000596427">
    <property type="component" value="Chromosome"/>
</dbReference>
<evidence type="ECO:0000256" key="6">
    <source>
        <dbReference type="ARBA" id="ARBA00023136"/>
    </source>
</evidence>
<sequence>MNRSATPTVSATPMERPGSRPATAPGPGAPLLGAWRGIGRRLTGDTMIQCLVVLVLLAAWETVTRLGLVHPFLLPRLSSVLMRIGANVAAGTVFADLGLTLYRAATGFAIALVVAIPLGVLMARNAGVRWFFDPLISVGFPMPKISFLPIFILWFGIFDTSKIVMIAFSCFFPLVSATYAGTLGVDKWVVWSARSFGATQNEVLREVVLPMALPQILTGVQIAVPVALITTVVTEMLMGGPGIGGSMMQAGRFADSVGVFAGIVEIALLGALVVRAVERLRAYLLAWHPETRR</sequence>
<evidence type="ECO:0000256" key="8">
    <source>
        <dbReference type="SAM" id="MobiDB-lite"/>
    </source>
</evidence>
<evidence type="ECO:0000313" key="11">
    <source>
        <dbReference type="Proteomes" id="UP000596427"/>
    </source>
</evidence>
<feature type="region of interest" description="Disordered" evidence="8">
    <location>
        <begin position="1"/>
        <end position="28"/>
    </location>
</feature>
<dbReference type="EMBL" id="CP063362">
    <property type="protein sequence ID" value="QRG05374.1"/>
    <property type="molecule type" value="Genomic_DNA"/>
</dbReference>
<accession>A0A974PLG1</accession>
<feature type="transmembrane region" description="Helical" evidence="7">
    <location>
        <begin position="163"/>
        <end position="186"/>
    </location>
</feature>
<reference evidence="10 11" key="1">
    <citation type="submission" date="2020-10" db="EMBL/GenBank/DDBJ databases">
        <title>Degradation of 1,4-Dioxane by Xanthobacter sp. YN2, via a Novel Group-2 Soluble Di-Iron Monooxygenase.</title>
        <authorList>
            <person name="Ma F."/>
            <person name="Wang Y."/>
            <person name="Yang J."/>
            <person name="Guo H."/>
            <person name="Su D."/>
            <person name="Yu L."/>
        </authorList>
    </citation>
    <scope>NUCLEOTIDE SEQUENCE [LARGE SCALE GENOMIC DNA]</scope>
    <source>
        <strain evidence="10 11">YN2</strain>
    </source>
</reference>
<comment type="similarity">
    <text evidence="7">Belongs to the binding-protein-dependent transport system permease family.</text>
</comment>
<proteinExistence type="inferred from homology"/>
<dbReference type="InterPro" id="IPR035906">
    <property type="entry name" value="MetI-like_sf"/>
</dbReference>
<dbReference type="PANTHER" id="PTHR30151:SF0">
    <property type="entry name" value="ABC TRANSPORTER PERMEASE PROTEIN MJ0413-RELATED"/>
    <property type="match status" value="1"/>
</dbReference>
<feature type="transmembrane region" description="Helical" evidence="7">
    <location>
        <begin position="105"/>
        <end position="123"/>
    </location>
</feature>
<feature type="domain" description="ABC transmembrane type-1" evidence="9">
    <location>
        <begin position="97"/>
        <end position="281"/>
    </location>
</feature>
<keyword evidence="2 7" id="KW-0813">Transport</keyword>
<evidence type="ECO:0000256" key="7">
    <source>
        <dbReference type="RuleBase" id="RU363032"/>
    </source>
</evidence>
<keyword evidence="3" id="KW-1003">Cell membrane</keyword>
<feature type="transmembrane region" description="Helical" evidence="7">
    <location>
        <begin position="207"/>
        <end position="233"/>
    </location>
</feature>
<feature type="compositionally biased region" description="Polar residues" evidence="8">
    <location>
        <begin position="1"/>
        <end position="11"/>
    </location>
</feature>
<dbReference type="Pfam" id="PF00528">
    <property type="entry name" value="BPD_transp_1"/>
    <property type="match status" value="1"/>
</dbReference>